<feature type="domain" description="HTH arsR-type" evidence="1">
    <location>
        <begin position="14"/>
        <end position="93"/>
    </location>
</feature>
<dbReference type="AlphaFoldDB" id="A0A3E0HL12"/>
<evidence type="ECO:0000313" key="3">
    <source>
        <dbReference type="Proteomes" id="UP000256269"/>
    </source>
</evidence>
<dbReference type="OrthoDB" id="7945987at2"/>
<dbReference type="Gene3D" id="1.10.10.10">
    <property type="entry name" value="Winged helix-like DNA-binding domain superfamily/Winged helix DNA-binding domain"/>
    <property type="match status" value="1"/>
</dbReference>
<evidence type="ECO:0000313" key="2">
    <source>
        <dbReference type="EMBL" id="REH47121.1"/>
    </source>
</evidence>
<dbReference type="InterPro" id="IPR036388">
    <property type="entry name" value="WH-like_DNA-bd_sf"/>
</dbReference>
<dbReference type="InterPro" id="IPR011991">
    <property type="entry name" value="ArsR-like_HTH"/>
</dbReference>
<name>A0A3E0HL12_9PSEU</name>
<gene>
    <name evidence="2" type="ORF">BCF44_106286</name>
</gene>
<dbReference type="Proteomes" id="UP000256269">
    <property type="component" value="Unassembled WGS sequence"/>
</dbReference>
<accession>A0A3E0HL12</accession>
<dbReference type="SUPFAM" id="SSF46785">
    <property type="entry name" value="Winged helix' DNA-binding domain"/>
    <property type="match status" value="1"/>
</dbReference>
<dbReference type="SMART" id="SM00418">
    <property type="entry name" value="HTH_ARSR"/>
    <property type="match status" value="1"/>
</dbReference>
<comment type="caution">
    <text evidence="2">The sequence shown here is derived from an EMBL/GenBank/DDBJ whole genome shotgun (WGS) entry which is preliminary data.</text>
</comment>
<dbReference type="Pfam" id="PF12840">
    <property type="entry name" value="HTH_20"/>
    <property type="match status" value="1"/>
</dbReference>
<dbReference type="InterPro" id="IPR036390">
    <property type="entry name" value="WH_DNA-bd_sf"/>
</dbReference>
<dbReference type="GO" id="GO:0003700">
    <property type="term" value="F:DNA-binding transcription factor activity"/>
    <property type="evidence" value="ECO:0007669"/>
    <property type="project" value="InterPro"/>
</dbReference>
<dbReference type="RefSeq" id="WP_116175766.1">
    <property type="nucleotide sequence ID" value="NZ_CP144375.1"/>
</dbReference>
<proteinExistence type="predicted"/>
<protein>
    <submittedName>
        <fullName evidence="2">Helix-turn-helix protein</fullName>
    </submittedName>
</protein>
<evidence type="ECO:0000259" key="1">
    <source>
        <dbReference type="SMART" id="SM00418"/>
    </source>
</evidence>
<dbReference type="EMBL" id="QUNO01000006">
    <property type="protein sequence ID" value="REH47121.1"/>
    <property type="molecule type" value="Genomic_DNA"/>
</dbReference>
<keyword evidence="3" id="KW-1185">Reference proteome</keyword>
<dbReference type="InterPro" id="IPR001845">
    <property type="entry name" value="HTH_ArsR_DNA-bd_dom"/>
</dbReference>
<dbReference type="CDD" id="cd00090">
    <property type="entry name" value="HTH_ARSR"/>
    <property type="match status" value="1"/>
</dbReference>
<organism evidence="2 3">
    <name type="scientific">Kutzneria buriramensis</name>
    <dbReference type="NCBI Taxonomy" id="1045776"/>
    <lineage>
        <taxon>Bacteria</taxon>
        <taxon>Bacillati</taxon>
        <taxon>Actinomycetota</taxon>
        <taxon>Actinomycetes</taxon>
        <taxon>Pseudonocardiales</taxon>
        <taxon>Pseudonocardiaceae</taxon>
        <taxon>Kutzneria</taxon>
    </lineage>
</organism>
<reference evidence="2 3" key="1">
    <citation type="submission" date="2018-08" db="EMBL/GenBank/DDBJ databases">
        <title>Genomic Encyclopedia of Archaeal and Bacterial Type Strains, Phase II (KMG-II): from individual species to whole genera.</title>
        <authorList>
            <person name="Goeker M."/>
        </authorList>
    </citation>
    <scope>NUCLEOTIDE SEQUENCE [LARGE SCALE GENOMIC DNA]</scope>
    <source>
        <strain evidence="2 3">DSM 45791</strain>
    </source>
</reference>
<sequence>MAELPSRTRVRDVELMRALAHPLRSALLNYLMAVGPRTASECAAAVDSTASNCSWHLRQLGNWGLVERAEATDGRERPWRATQVGLDFGDLDGDLAVRTAQLAAVGTSVATDRELAERFVDTVDELTPEWQRVATFNTYSLRLSPDELAALNAAIDALVRPYVTTIRTDAPPEARTVHGSWKSFPRIEADGTFSS</sequence>